<keyword evidence="4" id="KW-1185">Reference proteome</keyword>
<dbReference type="RefSeq" id="WP_158643787.1">
    <property type="nucleotide sequence ID" value="NZ_CP042431.1"/>
</dbReference>
<dbReference type="PANTHER" id="PTHR43592:SF15">
    <property type="entry name" value="CAAX AMINO TERMINAL PROTEASE FAMILY PROTEIN"/>
    <property type="match status" value="1"/>
</dbReference>
<feature type="transmembrane region" description="Helical" evidence="1">
    <location>
        <begin position="229"/>
        <end position="246"/>
    </location>
</feature>
<dbReference type="Proteomes" id="UP000293874">
    <property type="component" value="Unassembled WGS sequence"/>
</dbReference>
<keyword evidence="1" id="KW-0472">Membrane</keyword>
<evidence type="ECO:0000313" key="4">
    <source>
        <dbReference type="Proteomes" id="UP000293874"/>
    </source>
</evidence>
<accession>A0A4Q7MTA5</accession>
<feature type="transmembrane region" description="Helical" evidence="1">
    <location>
        <begin position="151"/>
        <end position="170"/>
    </location>
</feature>
<dbReference type="EMBL" id="SGXA01000002">
    <property type="protein sequence ID" value="RZS72082.1"/>
    <property type="molecule type" value="Genomic_DNA"/>
</dbReference>
<feature type="transmembrane region" description="Helical" evidence="1">
    <location>
        <begin position="121"/>
        <end position="139"/>
    </location>
</feature>
<feature type="transmembrane region" description="Helical" evidence="1">
    <location>
        <begin position="67"/>
        <end position="85"/>
    </location>
</feature>
<name>A0A4Q7MTA5_9BACT</name>
<proteinExistence type="predicted"/>
<sequence length="271" mass="30702">MFLNILFSNEEVKVDLSRPGAVESLKWSQIITSVAFFFFPAFLFAVFTFRSKQFYFLGFRKPEKPNMFILSGICALVALPAMFWLGQINQELPVTEHLRQLEKTAGKTMETILKVNSPMDVVINLIVVALVPAFCEEIFFRGAVQRVLIHLTKNAWAGIIITGIFFSAMHFQFLGFLPRAALGIVLGVLYWYSGSLWTSIIAHFVINAVQVIAVSYMPKYVNENPQMPVLSAVVSFIAVWVILWYFKSKSTVTWSKVYDTEGLTPTNQFIA</sequence>
<dbReference type="Pfam" id="PF02517">
    <property type="entry name" value="Rce1-like"/>
    <property type="match status" value="1"/>
</dbReference>
<organism evidence="3 4">
    <name type="scientific">Pseudobacter ginsenosidimutans</name>
    <dbReference type="NCBI Taxonomy" id="661488"/>
    <lineage>
        <taxon>Bacteria</taxon>
        <taxon>Pseudomonadati</taxon>
        <taxon>Bacteroidota</taxon>
        <taxon>Chitinophagia</taxon>
        <taxon>Chitinophagales</taxon>
        <taxon>Chitinophagaceae</taxon>
        <taxon>Pseudobacter</taxon>
    </lineage>
</organism>
<gene>
    <name evidence="3" type="ORF">EV199_3997</name>
</gene>
<dbReference type="OrthoDB" id="1523022at2"/>
<dbReference type="PANTHER" id="PTHR43592">
    <property type="entry name" value="CAAX AMINO TERMINAL PROTEASE"/>
    <property type="match status" value="1"/>
</dbReference>
<keyword evidence="1" id="KW-0812">Transmembrane</keyword>
<feature type="domain" description="CAAX prenyl protease 2/Lysostaphin resistance protein A-like" evidence="2">
    <location>
        <begin position="121"/>
        <end position="209"/>
    </location>
</feature>
<comment type="caution">
    <text evidence="3">The sequence shown here is derived from an EMBL/GenBank/DDBJ whole genome shotgun (WGS) entry which is preliminary data.</text>
</comment>
<dbReference type="GO" id="GO:0080120">
    <property type="term" value="P:CAAX-box protein maturation"/>
    <property type="evidence" value="ECO:0007669"/>
    <property type="project" value="UniProtKB-ARBA"/>
</dbReference>
<feature type="transmembrane region" description="Helical" evidence="1">
    <location>
        <begin position="27"/>
        <end position="47"/>
    </location>
</feature>
<protein>
    <recommendedName>
        <fullName evidence="2">CAAX prenyl protease 2/Lysostaphin resistance protein A-like domain-containing protein</fullName>
    </recommendedName>
</protein>
<evidence type="ECO:0000256" key="1">
    <source>
        <dbReference type="SAM" id="Phobius"/>
    </source>
</evidence>
<dbReference type="GO" id="GO:0004175">
    <property type="term" value="F:endopeptidase activity"/>
    <property type="evidence" value="ECO:0007669"/>
    <property type="project" value="UniProtKB-ARBA"/>
</dbReference>
<dbReference type="InterPro" id="IPR003675">
    <property type="entry name" value="Rce1/LyrA-like_dom"/>
</dbReference>
<evidence type="ECO:0000259" key="2">
    <source>
        <dbReference type="Pfam" id="PF02517"/>
    </source>
</evidence>
<dbReference type="AlphaFoldDB" id="A0A4Q7MTA5"/>
<evidence type="ECO:0000313" key="3">
    <source>
        <dbReference type="EMBL" id="RZS72082.1"/>
    </source>
</evidence>
<keyword evidence="1" id="KW-1133">Transmembrane helix</keyword>
<reference evidence="3 4" key="1">
    <citation type="submission" date="2019-02" db="EMBL/GenBank/DDBJ databases">
        <title>Genomic Encyclopedia of Type Strains, Phase IV (KMG-IV): sequencing the most valuable type-strain genomes for metagenomic binning, comparative biology and taxonomic classification.</title>
        <authorList>
            <person name="Goeker M."/>
        </authorList>
    </citation>
    <scope>NUCLEOTIDE SEQUENCE [LARGE SCALE GENOMIC DNA]</scope>
    <source>
        <strain evidence="3 4">DSM 18116</strain>
    </source>
</reference>